<name>A0AAD5PU79_9CRUS</name>
<comment type="subcellular location">
    <subcellularLocation>
        <location evidence="3">Nucleus</location>
    </subcellularLocation>
</comment>
<keyword evidence="3" id="KW-0539">Nucleus</keyword>
<evidence type="ECO:0000313" key="7">
    <source>
        <dbReference type="EMBL" id="KAI9558073.1"/>
    </source>
</evidence>
<evidence type="ECO:0000313" key="8">
    <source>
        <dbReference type="Proteomes" id="UP000820818"/>
    </source>
</evidence>
<dbReference type="Gene3D" id="1.10.150.50">
    <property type="entry name" value="Transcription Factor, Ets-1"/>
    <property type="match status" value="1"/>
</dbReference>
<dbReference type="SUPFAM" id="SSF46785">
    <property type="entry name" value="Winged helix' DNA-binding domain"/>
    <property type="match status" value="1"/>
</dbReference>
<dbReference type="PANTHER" id="PTHR11849:SF201">
    <property type="entry name" value="ETS DNA-BINDING PROTEIN POKKURI"/>
    <property type="match status" value="1"/>
</dbReference>
<feature type="compositionally biased region" description="Acidic residues" evidence="4">
    <location>
        <begin position="678"/>
        <end position="687"/>
    </location>
</feature>
<feature type="compositionally biased region" description="Low complexity" evidence="4">
    <location>
        <begin position="50"/>
        <end position="72"/>
    </location>
</feature>
<dbReference type="AlphaFoldDB" id="A0AAD5PU79"/>
<dbReference type="PANTHER" id="PTHR11849">
    <property type="entry name" value="ETS"/>
    <property type="match status" value="1"/>
</dbReference>
<dbReference type="Proteomes" id="UP000820818">
    <property type="component" value="Linkage Group LG5"/>
</dbReference>
<dbReference type="GO" id="GO:0030154">
    <property type="term" value="P:cell differentiation"/>
    <property type="evidence" value="ECO:0007669"/>
    <property type="project" value="TreeGrafter"/>
</dbReference>
<dbReference type="Pfam" id="PF02198">
    <property type="entry name" value="SAM_PNT"/>
    <property type="match status" value="1"/>
</dbReference>
<feature type="compositionally biased region" description="Polar residues" evidence="4">
    <location>
        <begin position="347"/>
        <end position="370"/>
    </location>
</feature>
<dbReference type="GO" id="GO:0000981">
    <property type="term" value="F:DNA-binding transcription factor activity, RNA polymerase II-specific"/>
    <property type="evidence" value="ECO:0007669"/>
    <property type="project" value="TreeGrafter"/>
</dbReference>
<dbReference type="InterPro" id="IPR036390">
    <property type="entry name" value="WH_DNA-bd_sf"/>
</dbReference>
<evidence type="ECO:0000256" key="3">
    <source>
        <dbReference type="RuleBase" id="RU004019"/>
    </source>
</evidence>
<keyword evidence="2 3" id="KW-0238">DNA-binding</keyword>
<dbReference type="Pfam" id="PF00178">
    <property type="entry name" value="Ets"/>
    <property type="match status" value="1"/>
</dbReference>
<evidence type="ECO:0000256" key="2">
    <source>
        <dbReference type="ARBA" id="ARBA00023125"/>
    </source>
</evidence>
<dbReference type="InterPro" id="IPR003118">
    <property type="entry name" value="Pointed_dom"/>
</dbReference>
<sequence length="715" mass="75449">MNNDMPVSAFNRVNGSNGSSLWTPTSASSVPFILAPPPAGTASHGHHQHNNNSATSTTTNNGTSTGSPMKVPVKPPPLKSLAPLSGYGGGQTVPLSPSGLAASMADRLPHLTLPFSPDILWRYPTQFSALTSSSPAPGAANASSAGHHHSHHSQQPSSPHLDVKPHLPGALGPDPRTWAREDVVTFLRWCEREFDLPGLDLDKFQMNGKALCLLNKSDIAERAPGSGDVVHNALQLLLRDAPYTGRVPSSPLTPHPHTAHQQHLLSHALAAAAAHQQQQQQQQQQQNSSSSGSNSSGNNGGGSHLLSPPNSARTPTSASGWPSANQLFSSADFHSLGHLIQQTNSVTLSPAPSVSDGSGNSQGGSPSHAEQSAAAAAAAAAMAAQAHINFYTQALAQAHNQAQAAAANNAHHHHHHQAGSNSGSQSDSEENDSVQDNSPARSPAPSTPIHLVPPPMSPLATTFGSAASSKTLDKDPLSTTPLSDRGGGGDGLDSGSNGRLLWDFLQQLLNDPSQRYSHYIAWKNRETGVFKITDPAGLARLWGIQKNHPSMNYDKMSRALRYYYRVNILRKVQGERHCYQFLRNPIELKSIKNISLLRHQMAAAAAAAATTTTTSSSATTATGSSGSSSTASSGKMADSTDASLERYSPSSSCNAPDQDFDAEPRMSGFANNNNNIEQDADDNDCEMPTDLSMERRGLNGTNPYLTTIKTENMAS</sequence>
<dbReference type="SMART" id="SM00251">
    <property type="entry name" value="SAM_PNT"/>
    <property type="match status" value="1"/>
</dbReference>
<comment type="caution">
    <text evidence="7">The sequence shown here is derived from an EMBL/GenBank/DDBJ whole genome shotgun (WGS) entry which is preliminary data.</text>
</comment>
<feature type="region of interest" description="Disordered" evidence="4">
    <location>
        <begin position="131"/>
        <end position="175"/>
    </location>
</feature>
<dbReference type="FunFam" id="1.10.10.10:FF:000516">
    <property type="entry name" value="ets DNA-binding protein pokkuri"/>
    <property type="match status" value="1"/>
</dbReference>
<evidence type="ECO:0000259" key="6">
    <source>
        <dbReference type="PROSITE" id="PS51433"/>
    </source>
</evidence>
<feature type="region of interest" description="Disordered" evidence="4">
    <location>
        <begin position="269"/>
        <end position="323"/>
    </location>
</feature>
<dbReference type="InterPro" id="IPR013761">
    <property type="entry name" value="SAM/pointed_sf"/>
</dbReference>
<protein>
    <submittedName>
        <fullName evidence="7">Ets D-binding protein pokkuri</fullName>
    </submittedName>
</protein>
<dbReference type="InterPro" id="IPR046328">
    <property type="entry name" value="ETS_fam"/>
</dbReference>
<gene>
    <name evidence="7" type="ORF">GHT06_014826</name>
</gene>
<dbReference type="FunFam" id="1.10.150.50:FF:000061">
    <property type="entry name" value="Ets DNA-binding protein pokkuri"/>
    <property type="match status" value="1"/>
</dbReference>
<feature type="compositionally biased region" description="Low complexity" evidence="4">
    <location>
        <begin position="132"/>
        <end position="145"/>
    </location>
</feature>
<organism evidence="7 8">
    <name type="scientific">Daphnia sinensis</name>
    <dbReference type="NCBI Taxonomy" id="1820382"/>
    <lineage>
        <taxon>Eukaryota</taxon>
        <taxon>Metazoa</taxon>
        <taxon>Ecdysozoa</taxon>
        <taxon>Arthropoda</taxon>
        <taxon>Crustacea</taxon>
        <taxon>Branchiopoda</taxon>
        <taxon>Diplostraca</taxon>
        <taxon>Cladocera</taxon>
        <taxon>Anomopoda</taxon>
        <taxon>Daphniidae</taxon>
        <taxon>Daphnia</taxon>
        <taxon>Daphnia similis group</taxon>
    </lineage>
</organism>
<dbReference type="SUPFAM" id="SSF47769">
    <property type="entry name" value="SAM/Pointed domain"/>
    <property type="match status" value="1"/>
</dbReference>
<dbReference type="EMBL" id="WJBH02000005">
    <property type="protein sequence ID" value="KAI9558073.1"/>
    <property type="molecule type" value="Genomic_DNA"/>
</dbReference>
<dbReference type="PROSITE" id="PS50061">
    <property type="entry name" value="ETS_DOMAIN_3"/>
    <property type="match status" value="1"/>
</dbReference>
<keyword evidence="8" id="KW-1185">Reference proteome</keyword>
<dbReference type="PROSITE" id="PS00346">
    <property type="entry name" value="ETS_DOMAIN_2"/>
    <property type="match status" value="1"/>
</dbReference>
<dbReference type="GO" id="GO:0043565">
    <property type="term" value="F:sequence-specific DNA binding"/>
    <property type="evidence" value="ECO:0007669"/>
    <property type="project" value="InterPro"/>
</dbReference>
<feature type="compositionally biased region" description="Polar residues" evidence="4">
    <location>
        <begin position="459"/>
        <end position="470"/>
    </location>
</feature>
<feature type="domain" description="ETS" evidence="5">
    <location>
        <begin position="499"/>
        <end position="582"/>
    </location>
</feature>
<evidence type="ECO:0000256" key="4">
    <source>
        <dbReference type="SAM" id="MobiDB-lite"/>
    </source>
</evidence>
<comment type="similarity">
    <text evidence="1 3">Belongs to the ETS family.</text>
</comment>
<dbReference type="PROSITE" id="PS51433">
    <property type="entry name" value="PNT"/>
    <property type="match status" value="1"/>
</dbReference>
<dbReference type="InterPro" id="IPR000418">
    <property type="entry name" value="Ets_dom"/>
</dbReference>
<feature type="compositionally biased region" description="Low complexity" evidence="4">
    <location>
        <begin position="269"/>
        <end position="297"/>
    </location>
</feature>
<feature type="domain" description="PNT" evidence="6">
    <location>
        <begin position="157"/>
        <end position="241"/>
    </location>
</feature>
<evidence type="ECO:0000259" key="5">
    <source>
        <dbReference type="PROSITE" id="PS50061"/>
    </source>
</evidence>
<feature type="compositionally biased region" description="Polar residues" evidence="4">
    <location>
        <begin position="308"/>
        <end position="323"/>
    </location>
</feature>
<feature type="region of interest" description="Disordered" evidence="4">
    <location>
        <begin position="402"/>
        <end position="492"/>
    </location>
</feature>
<evidence type="ECO:0000256" key="1">
    <source>
        <dbReference type="ARBA" id="ARBA00005562"/>
    </source>
</evidence>
<dbReference type="InterPro" id="IPR036388">
    <property type="entry name" value="WH-like_DNA-bd_sf"/>
</dbReference>
<dbReference type="PROSITE" id="PS00345">
    <property type="entry name" value="ETS_DOMAIN_1"/>
    <property type="match status" value="1"/>
</dbReference>
<feature type="compositionally biased region" description="Low complexity" evidence="4">
    <location>
        <begin position="610"/>
        <end position="634"/>
    </location>
</feature>
<dbReference type="GO" id="GO:0005634">
    <property type="term" value="C:nucleus"/>
    <property type="evidence" value="ECO:0007669"/>
    <property type="project" value="UniProtKB-SubCell"/>
</dbReference>
<accession>A0AAD5PU79</accession>
<feature type="region of interest" description="Disordered" evidence="4">
    <location>
        <begin position="347"/>
        <end position="371"/>
    </location>
</feature>
<feature type="region of interest" description="Disordered" evidence="4">
    <location>
        <begin position="35"/>
        <end position="85"/>
    </location>
</feature>
<feature type="region of interest" description="Disordered" evidence="4">
    <location>
        <begin position="610"/>
        <end position="702"/>
    </location>
</feature>
<dbReference type="SMART" id="SM00413">
    <property type="entry name" value="ETS"/>
    <property type="match status" value="1"/>
</dbReference>
<reference evidence="7 8" key="1">
    <citation type="submission" date="2022-05" db="EMBL/GenBank/DDBJ databases">
        <title>A multi-omics perspective on studying reproductive biology in Daphnia sinensis.</title>
        <authorList>
            <person name="Jia J."/>
        </authorList>
    </citation>
    <scope>NUCLEOTIDE SEQUENCE [LARGE SCALE GENOMIC DNA]</scope>
    <source>
        <strain evidence="7 8">WSL</strain>
    </source>
</reference>
<dbReference type="Gene3D" id="1.10.10.10">
    <property type="entry name" value="Winged helix-like DNA-binding domain superfamily/Winged helix DNA-binding domain"/>
    <property type="match status" value="1"/>
</dbReference>
<dbReference type="PRINTS" id="PR00454">
    <property type="entry name" value="ETSDOMAIN"/>
</dbReference>
<proteinExistence type="inferred from homology"/>